<dbReference type="EMBL" id="JBIPKE010000009">
    <property type="protein sequence ID" value="MFH6982163.1"/>
    <property type="molecule type" value="Genomic_DNA"/>
</dbReference>
<dbReference type="SUPFAM" id="SSF53067">
    <property type="entry name" value="Actin-like ATPase domain"/>
    <property type="match status" value="1"/>
</dbReference>
<comment type="similarity">
    <text evidence="1">Belongs to the ROK (NagC/XylR) family.</text>
</comment>
<evidence type="ECO:0000256" key="1">
    <source>
        <dbReference type="ARBA" id="ARBA00006479"/>
    </source>
</evidence>
<name>A0ABW7N3J9_9BACT</name>
<keyword evidence="3" id="KW-1185">Reference proteome</keyword>
<dbReference type="Pfam" id="PF00480">
    <property type="entry name" value="ROK"/>
    <property type="match status" value="1"/>
</dbReference>
<evidence type="ECO:0000313" key="3">
    <source>
        <dbReference type="Proteomes" id="UP001610063"/>
    </source>
</evidence>
<proteinExistence type="inferred from homology"/>
<dbReference type="InterPro" id="IPR000600">
    <property type="entry name" value="ROK"/>
</dbReference>
<dbReference type="CDD" id="cd23763">
    <property type="entry name" value="ASKHA_ATPase_ROK"/>
    <property type="match status" value="1"/>
</dbReference>
<dbReference type="Proteomes" id="UP001610063">
    <property type="component" value="Unassembled WGS sequence"/>
</dbReference>
<organism evidence="2 3">
    <name type="scientific">Marinoscillum luteum</name>
    <dbReference type="NCBI Taxonomy" id="861051"/>
    <lineage>
        <taxon>Bacteria</taxon>
        <taxon>Pseudomonadati</taxon>
        <taxon>Bacteroidota</taxon>
        <taxon>Cytophagia</taxon>
        <taxon>Cytophagales</taxon>
        <taxon>Reichenbachiellaceae</taxon>
        <taxon>Marinoscillum</taxon>
    </lineage>
</organism>
<evidence type="ECO:0000313" key="2">
    <source>
        <dbReference type="EMBL" id="MFH6982163.1"/>
    </source>
</evidence>
<dbReference type="PANTHER" id="PTHR18964">
    <property type="entry name" value="ROK (REPRESSOR, ORF, KINASE) FAMILY"/>
    <property type="match status" value="1"/>
</dbReference>
<accession>A0ABW7N3J9</accession>
<sequence>MTNLFVGNSYVLGMDIGGSHVTAGLVDLDNGLIVQDSLRRVELDSQGSTEEILNVWRGIVESCYSDYNDMSKHIGLAMPGPCDYERGICHIDGLSKYSNLYGLNVCETLAHALSIPEENIQMTNDAACFLQGELDMGVGRKYQHPIGITLGTGCGTAKIRHGVGVDGELWQYPFNDGIVEDFISTNWFKRRYSELTGQEISGVKELTEMSNSEPSIRSVFKEFAFNLAKLIGLFVSEENPDAIILGGNMLKAQHIFLPKVQAELTKTGIKEPIHLSTLGESAAILGAASAYVKKKMNLKSKIA</sequence>
<dbReference type="Gene3D" id="3.30.420.40">
    <property type="match status" value="2"/>
</dbReference>
<dbReference type="PANTHER" id="PTHR18964:SF149">
    <property type="entry name" value="BIFUNCTIONAL UDP-N-ACETYLGLUCOSAMINE 2-EPIMERASE_N-ACETYLMANNOSAMINE KINASE"/>
    <property type="match status" value="1"/>
</dbReference>
<dbReference type="InterPro" id="IPR043129">
    <property type="entry name" value="ATPase_NBD"/>
</dbReference>
<reference evidence="2 3" key="1">
    <citation type="journal article" date="2013" name="Int. J. Syst. Evol. Microbiol.">
        <title>Marinoscillum luteum sp. nov., isolated from marine sediment.</title>
        <authorList>
            <person name="Cha I.T."/>
            <person name="Park S.J."/>
            <person name="Kim S.J."/>
            <person name="Kim J.G."/>
            <person name="Jung M.Y."/>
            <person name="Shin K.S."/>
            <person name="Kwon K.K."/>
            <person name="Yang S.H."/>
            <person name="Seo Y.S."/>
            <person name="Rhee S.K."/>
        </authorList>
    </citation>
    <scope>NUCLEOTIDE SEQUENCE [LARGE SCALE GENOMIC DNA]</scope>
    <source>
        <strain evidence="2 3">KCTC 23939</strain>
    </source>
</reference>
<protein>
    <submittedName>
        <fullName evidence="2">ROK family protein</fullName>
    </submittedName>
</protein>
<dbReference type="RefSeq" id="WP_395415936.1">
    <property type="nucleotide sequence ID" value="NZ_JBIPKE010000009.1"/>
</dbReference>
<gene>
    <name evidence="2" type="ORF">ACHKAR_01870</name>
</gene>
<comment type="caution">
    <text evidence="2">The sequence shown here is derived from an EMBL/GenBank/DDBJ whole genome shotgun (WGS) entry which is preliminary data.</text>
</comment>